<dbReference type="EMBL" id="VDEP01000309">
    <property type="protein sequence ID" value="KAA1106798.1"/>
    <property type="molecule type" value="Genomic_DNA"/>
</dbReference>
<dbReference type="GO" id="GO:0003743">
    <property type="term" value="F:translation initiation factor activity"/>
    <property type="evidence" value="ECO:0007669"/>
    <property type="project" value="UniProtKB-KW"/>
</dbReference>
<dbReference type="FunFam" id="1.25.40.180:FF:000220">
    <property type="match status" value="1"/>
</dbReference>
<evidence type="ECO:0000256" key="4">
    <source>
        <dbReference type="SAM" id="Phobius"/>
    </source>
</evidence>
<dbReference type="Pfam" id="PF02847">
    <property type="entry name" value="MA3"/>
    <property type="match status" value="1"/>
</dbReference>
<dbReference type="SUPFAM" id="SSF48371">
    <property type="entry name" value="ARM repeat"/>
    <property type="match status" value="1"/>
</dbReference>
<dbReference type="InterPro" id="IPR016024">
    <property type="entry name" value="ARM-type_fold"/>
</dbReference>
<gene>
    <name evidence="6" type="ORF">PGTUg99_006025</name>
</gene>
<name>A0A5B0Q0W5_PUCGR</name>
<evidence type="ECO:0000256" key="2">
    <source>
        <dbReference type="ARBA" id="ARBA00022540"/>
    </source>
</evidence>
<dbReference type="PANTHER" id="PTHR23253:SF9">
    <property type="entry name" value="EUKARYOTIC TRANSLATION INITIATION FACTOR 4 GAMMA 2"/>
    <property type="match status" value="1"/>
</dbReference>
<feature type="transmembrane region" description="Helical" evidence="4">
    <location>
        <begin position="166"/>
        <end position="188"/>
    </location>
</feature>
<evidence type="ECO:0000256" key="3">
    <source>
        <dbReference type="ARBA" id="ARBA00022917"/>
    </source>
</evidence>
<keyword evidence="4" id="KW-1133">Transmembrane helix</keyword>
<keyword evidence="2" id="KW-0396">Initiation factor</keyword>
<evidence type="ECO:0000313" key="7">
    <source>
        <dbReference type="Proteomes" id="UP000325313"/>
    </source>
</evidence>
<dbReference type="PANTHER" id="PTHR23253">
    <property type="entry name" value="EUKARYOTIC TRANSLATION INITIATION FACTOR 4 GAMMA"/>
    <property type="match status" value="1"/>
</dbReference>
<comment type="similarity">
    <text evidence="1">Belongs to the eukaryotic initiation factor 4G family.</text>
</comment>
<keyword evidence="4" id="KW-0472">Membrane</keyword>
<evidence type="ECO:0000256" key="1">
    <source>
        <dbReference type="ARBA" id="ARBA00005775"/>
    </source>
</evidence>
<accession>A0A5B0Q0W5</accession>
<reference evidence="6 7" key="1">
    <citation type="submission" date="2019-05" db="EMBL/GenBank/DDBJ databases">
        <title>Emergence of the Ug99 lineage of the wheat stem rust pathogen through somatic hybridization.</title>
        <authorList>
            <person name="Li F."/>
            <person name="Upadhyaya N.M."/>
            <person name="Sperschneider J."/>
            <person name="Matny O."/>
            <person name="Nguyen-Phuc H."/>
            <person name="Mago R."/>
            <person name="Raley C."/>
            <person name="Miller M.E."/>
            <person name="Silverstein K.A.T."/>
            <person name="Henningsen E."/>
            <person name="Hirsch C.D."/>
            <person name="Visser B."/>
            <person name="Pretorius Z.A."/>
            <person name="Steffenson B.J."/>
            <person name="Schwessinger B."/>
            <person name="Dodds P.N."/>
            <person name="Figueroa M."/>
        </authorList>
    </citation>
    <scope>NUCLEOTIDE SEQUENCE [LARGE SCALE GENOMIC DNA]</scope>
    <source>
        <strain evidence="6 7">Ug99</strain>
    </source>
</reference>
<dbReference type="AlphaFoldDB" id="A0A5B0Q0W5"/>
<dbReference type="InterPro" id="IPR003891">
    <property type="entry name" value="Initiation_fac_eIF4g_MI"/>
</dbReference>
<dbReference type="Proteomes" id="UP000325313">
    <property type="component" value="Unassembled WGS sequence"/>
</dbReference>
<organism evidence="6 7">
    <name type="scientific">Puccinia graminis f. sp. tritici</name>
    <dbReference type="NCBI Taxonomy" id="56615"/>
    <lineage>
        <taxon>Eukaryota</taxon>
        <taxon>Fungi</taxon>
        <taxon>Dikarya</taxon>
        <taxon>Basidiomycota</taxon>
        <taxon>Pucciniomycotina</taxon>
        <taxon>Pucciniomycetes</taxon>
        <taxon>Pucciniales</taxon>
        <taxon>Pucciniaceae</taxon>
        <taxon>Puccinia</taxon>
    </lineage>
</organism>
<dbReference type="Gene3D" id="1.25.40.180">
    <property type="match status" value="1"/>
</dbReference>
<keyword evidence="3" id="KW-0648">Protein biosynthesis</keyword>
<dbReference type="GO" id="GO:0003729">
    <property type="term" value="F:mRNA binding"/>
    <property type="evidence" value="ECO:0007669"/>
    <property type="project" value="TreeGrafter"/>
</dbReference>
<dbReference type="PROSITE" id="PS51366">
    <property type="entry name" value="MI"/>
    <property type="match status" value="1"/>
</dbReference>
<dbReference type="SMART" id="SM00544">
    <property type="entry name" value="MA3"/>
    <property type="match status" value="1"/>
</dbReference>
<comment type="caution">
    <text evidence="6">The sequence shown here is derived from an EMBL/GenBank/DDBJ whole genome shotgun (WGS) entry which is preliminary data.</text>
</comment>
<sequence length="194" mass="21854">MKTDEISDEQAERAVKSRVDEFFHVRSVAEAAACFFSLSQTRHHQLIHSLVEKTLEKKAADVDLTASLFQHLVKENIVPLDIFLKGFTPVIEQLDDTSIDVRFAYEFTGKLLKASGLAEKEVAELAQKIDTEMLNQAAKRLLDGFKSAALQPLMPLITTALFLQPLWALLYVLPLLLLLLLTLLINAVDTFHFF</sequence>
<feature type="domain" description="MI" evidence="5">
    <location>
        <begin position="10"/>
        <end position="131"/>
    </location>
</feature>
<evidence type="ECO:0000313" key="6">
    <source>
        <dbReference type="EMBL" id="KAA1106798.1"/>
    </source>
</evidence>
<proteinExistence type="inferred from homology"/>
<protein>
    <recommendedName>
        <fullName evidence="5">MI domain-containing protein</fullName>
    </recommendedName>
</protein>
<evidence type="ECO:0000259" key="5">
    <source>
        <dbReference type="PROSITE" id="PS51366"/>
    </source>
</evidence>
<keyword evidence="4" id="KW-0812">Transmembrane</keyword>
<dbReference type="GO" id="GO:0016281">
    <property type="term" value="C:eukaryotic translation initiation factor 4F complex"/>
    <property type="evidence" value="ECO:0007669"/>
    <property type="project" value="TreeGrafter"/>
</dbReference>